<keyword evidence="3" id="KW-1185">Reference proteome</keyword>
<evidence type="ECO:0000313" key="3">
    <source>
        <dbReference type="Proteomes" id="UP000239576"/>
    </source>
</evidence>
<dbReference type="OrthoDB" id="9759810at2"/>
<feature type="domain" description="SLH" evidence="1">
    <location>
        <begin position="99"/>
        <end position="158"/>
    </location>
</feature>
<organism evidence="2 3">
    <name type="scientific">Stenomitos frigidus ULC18</name>
    <dbReference type="NCBI Taxonomy" id="2107698"/>
    <lineage>
        <taxon>Bacteria</taxon>
        <taxon>Bacillati</taxon>
        <taxon>Cyanobacteriota</taxon>
        <taxon>Cyanophyceae</taxon>
        <taxon>Leptolyngbyales</taxon>
        <taxon>Leptolyngbyaceae</taxon>
        <taxon>Stenomitos</taxon>
    </lineage>
</organism>
<dbReference type="EMBL" id="PVWK01000121">
    <property type="protein sequence ID" value="PSB25789.1"/>
    <property type="molecule type" value="Genomic_DNA"/>
</dbReference>
<feature type="domain" description="SLH" evidence="1">
    <location>
        <begin position="35"/>
        <end position="98"/>
    </location>
</feature>
<comment type="caution">
    <text evidence="2">The sequence shown here is derived from an EMBL/GenBank/DDBJ whole genome shotgun (WGS) entry which is preliminary data.</text>
</comment>
<name>A0A2T1DZ96_9CYAN</name>
<accession>A0A2T1DZ96</accession>
<dbReference type="RefSeq" id="WP_106258702.1">
    <property type="nucleotide sequence ID" value="NZ_CAWNSW010000160.1"/>
</dbReference>
<evidence type="ECO:0000259" key="1">
    <source>
        <dbReference type="PROSITE" id="PS51272"/>
    </source>
</evidence>
<dbReference type="InterPro" id="IPR051465">
    <property type="entry name" value="Cell_Envelope_Struct_Comp"/>
</dbReference>
<dbReference type="Pfam" id="PF00395">
    <property type="entry name" value="SLH"/>
    <property type="match status" value="3"/>
</dbReference>
<reference evidence="3" key="1">
    <citation type="submission" date="2018-02" db="EMBL/GenBank/DDBJ databases">
        <authorList>
            <person name="Moore K."/>
            <person name="Momper L."/>
        </authorList>
    </citation>
    <scope>NUCLEOTIDE SEQUENCE [LARGE SCALE GENOMIC DNA]</scope>
    <source>
        <strain evidence="3">ULC18</strain>
    </source>
</reference>
<sequence length="408" mass="42370">MSYVNAWKSGTALLVALGMTAGTGAPIVIMAPASAQTTFPDVPSSYWASGFIQELVTRGIIAGFPDGSFRPEEPVTRAQFASIIRKAFNKTPIRNPVQFTDIPAGFWAADAIQAAYTTGFLAGYPGNTFRPSENIPRAQVLVSLANGLNYTASGSVDSVLVAYNDAASIPDYARPSIAAATQKQIVVNYPDVKTLGPNQTATRAEVAAFVYQALVSAGQASAINSPYIVGAVPQGIRIPAGTALPLRYEKADKILLAKNEPNPAPLTLKVSQNIVDAQGKVLIPVNSDVNGQLQTTQGGAQFVASQIVLPDGTQLPVSANSELITKTETIRKGANVGRIIAGTVVGAGAAAGIAGVTGDRTIKAEEVLPGAAVGALAGFFLGKDKVELLVINPNTDLNLTLTSDLVIR</sequence>
<dbReference type="Proteomes" id="UP000239576">
    <property type="component" value="Unassembled WGS sequence"/>
</dbReference>
<protein>
    <submittedName>
        <fullName evidence="2">S-layer protein</fullName>
    </submittedName>
</protein>
<gene>
    <name evidence="2" type="ORF">C7B82_22065</name>
</gene>
<dbReference type="InterPro" id="IPR001119">
    <property type="entry name" value="SLH_dom"/>
</dbReference>
<dbReference type="PANTHER" id="PTHR43308">
    <property type="entry name" value="OUTER MEMBRANE PROTEIN ALPHA-RELATED"/>
    <property type="match status" value="1"/>
</dbReference>
<evidence type="ECO:0000313" key="2">
    <source>
        <dbReference type="EMBL" id="PSB25789.1"/>
    </source>
</evidence>
<dbReference type="PROSITE" id="PS51272">
    <property type="entry name" value="SLH"/>
    <property type="match status" value="3"/>
</dbReference>
<dbReference type="PANTHER" id="PTHR43308:SF5">
    <property type="entry name" value="S-LAYER PROTEIN _ PEPTIDOGLYCAN ENDO-BETA-N-ACETYLGLUCOSAMINIDASE"/>
    <property type="match status" value="1"/>
</dbReference>
<proteinExistence type="predicted"/>
<reference evidence="2 3" key="2">
    <citation type="submission" date="2018-03" db="EMBL/GenBank/DDBJ databases">
        <title>The ancient ancestry and fast evolution of plastids.</title>
        <authorList>
            <person name="Moore K.R."/>
            <person name="Magnabosco C."/>
            <person name="Momper L."/>
            <person name="Gold D.A."/>
            <person name="Bosak T."/>
            <person name="Fournier G.P."/>
        </authorList>
    </citation>
    <scope>NUCLEOTIDE SEQUENCE [LARGE SCALE GENOMIC DNA]</scope>
    <source>
        <strain evidence="2 3">ULC18</strain>
    </source>
</reference>
<dbReference type="AlphaFoldDB" id="A0A2T1DZ96"/>
<feature type="domain" description="SLH" evidence="1">
    <location>
        <begin position="160"/>
        <end position="224"/>
    </location>
</feature>